<sequence length="177" mass="17763">MMVAATLPVLPFVLAARFDSVSAAGPHPLNLVARRAPSIPDCVNSDACIAYNADVIGATPDRPSPCNSTSIQNAVACLTCEVEAGILIPGLAQISLNATIDLCNREGMPVDPLTLSFSSAAPTPTGVTTPFAPTSSAPPLASSTVSGKTGSALGMKCRSGGVVAAVLVVLSFAVTLI</sequence>
<evidence type="ECO:0000313" key="3">
    <source>
        <dbReference type="Proteomes" id="UP001218188"/>
    </source>
</evidence>
<reference evidence="2" key="1">
    <citation type="submission" date="2023-03" db="EMBL/GenBank/DDBJ databases">
        <title>Massive genome expansion in bonnet fungi (Mycena s.s.) driven by repeated elements and novel gene families across ecological guilds.</title>
        <authorList>
            <consortium name="Lawrence Berkeley National Laboratory"/>
            <person name="Harder C.B."/>
            <person name="Miyauchi S."/>
            <person name="Viragh M."/>
            <person name="Kuo A."/>
            <person name="Thoen E."/>
            <person name="Andreopoulos B."/>
            <person name="Lu D."/>
            <person name="Skrede I."/>
            <person name="Drula E."/>
            <person name="Henrissat B."/>
            <person name="Morin E."/>
            <person name="Kohler A."/>
            <person name="Barry K."/>
            <person name="LaButti K."/>
            <person name="Morin E."/>
            <person name="Salamov A."/>
            <person name="Lipzen A."/>
            <person name="Mereny Z."/>
            <person name="Hegedus B."/>
            <person name="Baldrian P."/>
            <person name="Stursova M."/>
            <person name="Weitz H."/>
            <person name="Taylor A."/>
            <person name="Grigoriev I.V."/>
            <person name="Nagy L.G."/>
            <person name="Martin F."/>
            <person name="Kauserud H."/>
        </authorList>
    </citation>
    <scope>NUCLEOTIDE SEQUENCE</scope>
    <source>
        <strain evidence="2">CBHHK200</strain>
    </source>
</reference>
<organism evidence="2 3">
    <name type="scientific">Mycena alexandri</name>
    <dbReference type="NCBI Taxonomy" id="1745969"/>
    <lineage>
        <taxon>Eukaryota</taxon>
        <taxon>Fungi</taxon>
        <taxon>Dikarya</taxon>
        <taxon>Basidiomycota</taxon>
        <taxon>Agaricomycotina</taxon>
        <taxon>Agaricomycetes</taxon>
        <taxon>Agaricomycetidae</taxon>
        <taxon>Agaricales</taxon>
        <taxon>Marasmiineae</taxon>
        <taxon>Mycenaceae</taxon>
        <taxon>Mycena</taxon>
    </lineage>
</organism>
<dbReference type="AlphaFoldDB" id="A0AAD6T0P0"/>
<accession>A0AAD6T0P0</accession>
<keyword evidence="3" id="KW-1185">Reference proteome</keyword>
<comment type="caution">
    <text evidence="2">The sequence shown here is derived from an EMBL/GenBank/DDBJ whole genome shotgun (WGS) entry which is preliminary data.</text>
</comment>
<evidence type="ECO:0000256" key="1">
    <source>
        <dbReference type="SAM" id="SignalP"/>
    </source>
</evidence>
<evidence type="ECO:0000313" key="2">
    <source>
        <dbReference type="EMBL" id="KAJ7037184.1"/>
    </source>
</evidence>
<feature type="signal peptide" evidence="1">
    <location>
        <begin position="1"/>
        <end position="23"/>
    </location>
</feature>
<proteinExistence type="predicted"/>
<protein>
    <submittedName>
        <fullName evidence="2">Uncharacterized protein</fullName>
    </submittedName>
</protein>
<dbReference type="Proteomes" id="UP001218188">
    <property type="component" value="Unassembled WGS sequence"/>
</dbReference>
<name>A0AAD6T0P0_9AGAR</name>
<gene>
    <name evidence="2" type="ORF">C8F04DRAFT_1257110</name>
</gene>
<dbReference type="EMBL" id="JARJCM010000038">
    <property type="protein sequence ID" value="KAJ7037184.1"/>
    <property type="molecule type" value="Genomic_DNA"/>
</dbReference>
<feature type="chain" id="PRO_5042000580" evidence="1">
    <location>
        <begin position="24"/>
        <end position="177"/>
    </location>
</feature>
<keyword evidence="1" id="KW-0732">Signal</keyword>